<dbReference type="STRING" id="1452487.AVW16_04680"/>
<keyword evidence="4" id="KW-1185">Reference proteome</keyword>
<comment type="caution">
    <text evidence="3">The sequence shown here is derived from an EMBL/GenBank/DDBJ whole genome shotgun (WGS) entry which is preliminary data.</text>
</comment>
<feature type="domain" description="Glycosyltransferase family 28 N-terminal" evidence="1">
    <location>
        <begin position="22"/>
        <end position="97"/>
    </location>
</feature>
<dbReference type="InterPro" id="IPR004276">
    <property type="entry name" value="GlycoTrans_28_N"/>
</dbReference>
<dbReference type="Proteomes" id="UP000076625">
    <property type="component" value="Unassembled WGS sequence"/>
</dbReference>
<dbReference type="GO" id="GO:0016758">
    <property type="term" value="F:hexosyltransferase activity"/>
    <property type="evidence" value="ECO:0007669"/>
    <property type="project" value="InterPro"/>
</dbReference>
<proteinExistence type="predicted"/>
<dbReference type="PANTHER" id="PTHR48050">
    <property type="entry name" value="STEROL 3-BETA-GLUCOSYLTRANSFERASE"/>
    <property type="match status" value="1"/>
</dbReference>
<dbReference type="SUPFAM" id="SSF53756">
    <property type="entry name" value="UDP-Glycosyltransferase/glycogen phosphorylase"/>
    <property type="match status" value="1"/>
</dbReference>
<gene>
    <name evidence="3" type="ORF">AVW16_04680</name>
</gene>
<dbReference type="InterPro" id="IPR050426">
    <property type="entry name" value="Glycosyltransferase_28"/>
</dbReference>
<dbReference type="Pfam" id="PF03033">
    <property type="entry name" value="Glyco_transf_28"/>
    <property type="match status" value="1"/>
</dbReference>
<evidence type="ECO:0000313" key="3">
    <source>
        <dbReference type="EMBL" id="KZE35086.1"/>
    </source>
</evidence>
<dbReference type="PANTHER" id="PTHR48050:SF13">
    <property type="entry name" value="STEROL 3-BETA-GLUCOSYLTRANSFERASE UGT80A2"/>
    <property type="match status" value="1"/>
</dbReference>
<accession>A0A163DP06</accession>
<dbReference type="AlphaFoldDB" id="A0A163DP06"/>
<organism evidence="3 4">
    <name type="scientific">Crenobacter luteus</name>
    <dbReference type="NCBI Taxonomy" id="1452487"/>
    <lineage>
        <taxon>Bacteria</taxon>
        <taxon>Pseudomonadati</taxon>
        <taxon>Pseudomonadota</taxon>
        <taxon>Betaproteobacteria</taxon>
        <taxon>Neisseriales</taxon>
        <taxon>Neisseriaceae</taxon>
        <taxon>Crenobacter</taxon>
    </lineage>
</organism>
<protein>
    <submittedName>
        <fullName evidence="3">Uncharacterized protein</fullName>
    </submittedName>
</protein>
<sequence>MCGGHDSKAGPNTAGKEGAMRFVLATLGSAGDVFPMVALGRGLAARGHAVWLLVNGHFEAIVRGEGLGFLPLGSAADYEAAMRDPRLWDARRGFEFVVEGGMLPALPAAWDALAAFDPADTVLVASGLVFAARVAQEARGFRLATVHLQPSMFRSVHDTPVYDQLPLGPRTPRWLKRLAFAALDALLIDRLIAPTLNAFRARQGLSSPVRSVFGGWMHSPELVLGLFPDWFAAPQPDWPVATRLTGFVRYDAAAMTPPDAALEAFLAAGPAPLAFTAGSAMRQGGDFFRAAVAACARLGRRGLLLSGEPDALPPLPDTVFAVRYAPFSTLFPRCAAVVHHGGVGTAAQALAAGVPQLVTPMTHDQPDNASRLARLGVAASLPFSAVTAGVLAEALSGLLARPTLAERCRDCARRVDFDAGLACALDAIEALAAC</sequence>
<dbReference type="GO" id="GO:0005975">
    <property type="term" value="P:carbohydrate metabolic process"/>
    <property type="evidence" value="ECO:0007669"/>
    <property type="project" value="InterPro"/>
</dbReference>
<name>A0A163DP06_9NEIS</name>
<dbReference type="Gene3D" id="3.40.50.2000">
    <property type="entry name" value="Glycogen Phosphorylase B"/>
    <property type="match status" value="2"/>
</dbReference>
<dbReference type="OrthoDB" id="9805366at2"/>
<evidence type="ECO:0000313" key="4">
    <source>
        <dbReference type="Proteomes" id="UP000076625"/>
    </source>
</evidence>
<dbReference type="CDD" id="cd03784">
    <property type="entry name" value="GT1_Gtf-like"/>
    <property type="match status" value="1"/>
</dbReference>
<evidence type="ECO:0000259" key="2">
    <source>
        <dbReference type="Pfam" id="PF06722"/>
    </source>
</evidence>
<reference evidence="4" key="1">
    <citation type="submission" date="2016-01" db="EMBL/GenBank/DDBJ databases">
        <title>Draft genome of Chromobacterium sp. F49.</title>
        <authorList>
            <person name="Hong K.W."/>
        </authorList>
    </citation>
    <scope>NUCLEOTIDE SEQUENCE [LARGE SCALE GENOMIC DNA]</scope>
    <source>
        <strain evidence="4">CN10</strain>
    </source>
</reference>
<dbReference type="Pfam" id="PF06722">
    <property type="entry name" value="EryCIII-like_C"/>
    <property type="match status" value="1"/>
</dbReference>
<dbReference type="InterPro" id="IPR002213">
    <property type="entry name" value="UDP_glucos_trans"/>
</dbReference>
<evidence type="ECO:0000259" key="1">
    <source>
        <dbReference type="Pfam" id="PF03033"/>
    </source>
</evidence>
<dbReference type="InterPro" id="IPR010610">
    <property type="entry name" value="EryCIII-like_C"/>
</dbReference>
<dbReference type="EMBL" id="LQQU01000003">
    <property type="protein sequence ID" value="KZE35086.1"/>
    <property type="molecule type" value="Genomic_DNA"/>
</dbReference>
<dbReference type="GO" id="GO:0008194">
    <property type="term" value="F:UDP-glycosyltransferase activity"/>
    <property type="evidence" value="ECO:0007669"/>
    <property type="project" value="InterPro"/>
</dbReference>
<dbReference type="GO" id="GO:0033072">
    <property type="term" value="P:vancomycin biosynthetic process"/>
    <property type="evidence" value="ECO:0007669"/>
    <property type="project" value="UniProtKB-ARBA"/>
</dbReference>
<feature type="domain" description="Erythromycin biosynthesis protein CIII-like C-terminal" evidence="2">
    <location>
        <begin position="312"/>
        <end position="408"/>
    </location>
</feature>